<dbReference type="InterPro" id="IPR000623">
    <property type="entry name" value="Shikimate_kinase/TSH1"/>
</dbReference>
<dbReference type="PANTHER" id="PTHR21087:SF16">
    <property type="entry name" value="SHIKIMATE KINASE 1, CHLOROPLASTIC"/>
    <property type="match status" value="1"/>
</dbReference>
<dbReference type="EMBL" id="BMGK01000005">
    <property type="protein sequence ID" value="GGD91289.1"/>
    <property type="molecule type" value="Genomic_DNA"/>
</dbReference>
<feature type="binding site" evidence="7">
    <location>
        <position position="145"/>
    </location>
    <ligand>
        <name>substrate</name>
    </ligand>
</feature>
<keyword evidence="2 7" id="KW-0808">Transferase</keyword>
<dbReference type="GO" id="GO:0005829">
    <property type="term" value="C:cytosol"/>
    <property type="evidence" value="ECO:0007669"/>
    <property type="project" value="TreeGrafter"/>
</dbReference>
<organism evidence="8 9">
    <name type="scientific">Planktosalinus lacus</name>
    <dbReference type="NCBI Taxonomy" id="1526573"/>
    <lineage>
        <taxon>Bacteria</taxon>
        <taxon>Pseudomonadati</taxon>
        <taxon>Bacteroidota</taxon>
        <taxon>Flavobacteriia</taxon>
        <taxon>Flavobacteriales</taxon>
        <taxon>Flavobacteriaceae</taxon>
        <taxon>Planktosalinus</taxon>
    </lineage>
</organism>
<feature type="binding site" evidence="7">
    <location>
        <position position="81"/>
    </location>
    <ligand>
        <name>substrate</name>
    </ligand>
</feature>
<comment type="caution">
    <text evidence="8">The sequence shown here is derived from an EMBL/GenBank/DDBJ whole genome shotgun (WGS) entry which is preliminary data.</text>
</comment>
<reference evidence="8" key="1">
    <citation type="journal article" date="2014" name="Int. J. Syst. Evol. Microbiol.">
        <title>Complete genome sequence of Corynebacterium casei LMG S-19264T (=DSM 44701T), isolated from a smear-ripened cheese.</title>
        <authorList>
            <consortium name="US DOE Joint Genome Institute (JGI-PGF)"/>
            <person name="Walter F."/>
            <person name="Albersmeier A."/>
            <person name="Kalinowski J."/>
            <person name="Ruckert C."/>
        </authorList>
    </citation>
    <scope>NUCLEOTIDE SEQUENCE</scope>
    <source>
        <strain evidence="8">CGMCC 1.12924</strain>
    </source>
</reference>
<comment type="cofactor">
    <cofactor evidence="7">
        <name>Mg(2+)</name>
        <dbReference type="ChEBI" id="CHEBI:18420"/>
    </cofactor>
    <text evidence="7">Binds 1 Mg(2+) ion per subunit.</text>
</comment>
<evidence type="ECO:0000256" key="4">
    <source>
        <dbReference type="ARBA" id="ARBA00022777"/>
    </source>
</evidence>
<dbReference type="Pfam" id="PF01202">
    <property type="entry name" value="SKI"/>
    <property type="match status" value="1"/>
</dbReference>
<comment type="similarity">
    <text evidence="7">Belongs to the shikimate kinase family.</text>
</comment>
<evidence type="ECO:0000313" key="9">
    <source>
        <dbReference type="Proteomes" id="UP000652231"/>
    </source>
</evidence>
<comment type="subcellular location">
    <subcellularLocation>
        <location evidence="7">Cytoplasm</location>
    </subcellularLocation>
</comment>
<evidence type="ECO:0000256" key="5">
    <source>
        <dbReference type="ARBA" id="ARBA00022840"/>
    </source>
</evidence>
<dbReference type="CDD" id="cd00464">
    <property type="entry name" value="SK"/>
    <property type="match status" value="1"/>
</dbReference>
<keyword evidence="3 7" id="KW-0547">Nucleotide-binding</keyword>
<reference evidence="8" key="2">
    <citation type="submission" date="2020-09" db="EMBL/GenBank/DDBJ databases">
        <authorList>
            <person name="Sun Q."/>
            <person name="Zhou Y."/>
        </authorList>
    </citation>
    <scope>NUCLEOTIDE SEQUENCE</scope>
    <source>
        <strain evidence="8">CGMCC 1.12924</strain>
    </source>
</reference>
<comment type="subunit">
    <text evidence="7">Monomer.</text>
</comment>
<keyword evidence="7" id="KW-0963">Cytoplasm</keyword>
<accession>A0A8J2Y848</accession>
<keyword evidence="7" id="KW-0460">Magnesium</keyword>
<keyword evidence="7" id="KW-0479">Metal-binding</keyword>
<keyword evidence="1 7" id="KW-0028">Amino-acid biosynthesis</keyword>
<dbReference type="GO" id="GO:0008652">
    <property type="term" value="P:amino acid biosynthetic process"/>
    <property type="evidence" value="ECO:0007669"/>
    <property type="project" value="UniProtKB-KW"/>
</dbReference>
<comment type="caution">
    <text evidence="7">Lacks conserved residue(s) required for the propagation of feature annotation.</text>
</comment>
<protein>
    <recommendedName>
        <fullName evidence="7">Shikimate kinase</fullName>
        <shortName evidence="7">SK</shortName>
        <ecNumber evidence="7">2.7.1.71</ecNumber>
    </recommendedName>
</protein>
<dbReference type="HAMAP" id="MF_00109">
    <property type="entry name" value="Shikimate_kinase"/>
    <property type="match status" value="1"/>
</dbReference>
<dbReference type="SUPFAM" id="SSF52540">
    <property type="entry name" value="P-loop containing nucleoside triphosphate hydrolases"/>
    <property type="match status" value="1"/>
</dbReference>
<feature type="binding site" evidence="7">
    <location>
        <position position="58"/>
    </location>
    <ligand>
        <name>substrate</name>
    </ligand>
</feature>
<feature type="binding site" evidence="7">
    <location>
        <position position="122"/>
    </location>
    <ligand>
        <name>ATP</name>
        <dbReference type="ChEBI" id="CHEBI:30616"/>
    </ligand>
</feature>
<dbReference type="EC" id="2.7.1.71" evidence="7"/>
<dbReference type="GO" id="GO:0004765">
    <property type="term" value="F:shikimate kinase activity"/>
    <property type="evidence" value="ECO:0007669"/>
    <property type="project" value="UniProtKB-UniRule"/>
</dbReference>
<comment type="pathway">
    <text evidence="7">Metabolic intermediate biosynthesis; chorismate biosynthesis; chorismate from D-erythrose 4-phosphate and phosphoenolpyruvate: step 5/7.</text>
</comment>
<dbReference type="UniPathway" id="UPA00053">
    <property type="reaction ID" value="UER00088"/>
</dbReference>
<keyword evidence="4 7" id="KW-0418">Kinase</keyword>
<evidence type="ECO:0000256" key="3">
    <source>
        <dbReference type="ARBA" id="ARBA00022741"/>
    </source>
</evidence>
<keyword evidence="5 7" id="KW-0067">ATP-binding</keyword>
<dbReference type="GO" id="GO:0009423">
    <property type="term" value="P:chorismate biosynthetic process"/>
    <property type="evidence" value="ECO:0007669"/>
    <property type="project" value="UniProtKB-UniRule"/>
</dbReference>
<proteinExistence type="inferred from homology"/>
<feature type="binding site" evidence="7">
    <location>
        <position position="34"/>
    </location>
    <ligand>
        <name>substrate</name>
    </ligand>
</feature>
<dbReference type="Gene3D" id="3.40.50.300">
    <property type="entry name" value="P-loop containing nucleotide triphosphate hydrolases"/>
    <property type="match status" value="1"/>
</dbReference>
<gene>
    <name evidence="7 8" type="primary">aroK</name>
    <name evidence="8" type="ORF">GCM10011312_13830</name>
</gene>
<dbReference type="GO" id="GO:0009073">
    <property type="term" value="P:aromatic amino acid family biosynthetic process"/>
    <property type="evidence" value="ECO:0007669"/>
    <property type="project" value="UniProtKB-KW"/>
</dbReference>
<dbReference type="Proteomes" id="UP000652231">
    <property type="component" value="Unassembled WGS sequence"/>
</dbReference>
<dbReference type="InterPro" id="IPR031322">
    <property type="entry name" value="Shikimate/glucono_kinase"/>
</dbReference>
<evidence type="ECO:0000313" key="8">
    <source>
        <dbReference type="EMBL" id="GGD91289.1"/>
    </source>
</evidence>
<feature type="binding site" evidence="7">
    <location>
        <begin position="12"/>
        <end position="17"/>
    </location>
    <ligand>
        <name>ATP</name>
        <dbReference type="ChEBI" id="CHEBI:30616"/>
    </ligand>
</feature>
<evidence type="ECO:0000256" key="1">
    <source>
        <dbReference type="ARBA" id="ARBA00022605"/>
    </source>
</evidence>
<evidence type="ECO:0000256" key="6">
    <source>
        <dbReference type="ARBA" id="ARBA00023141"/>
    </source>
</evidence>
<name>A0A8J2Y848_9FLAO</name>
<sequence length="175" mass="20273">MTKRIVILGYMGSGKSTIAEKLSKETTKKMVDLDDYIEKKEKLSIPQIFKTKGEIYFRKIERAYLKELLDDSTIAIISLGGGTPCYGDHLELIQKTENLASVYLSVPLKTLTDRLYQEKKNRPLISHLDTKEMLEDFIRKHLFERSFYYNQADIVIQTESKSVDKITDEIKTKLL</sequence>
<evidence type="ECO:0000256" key="7">
    <source>
        <dbReference type="HAMAP-Rule" id="MF_00109"/>
    </source>
</evidence>
<feature type="binding site" evidence="7">
    <location>
        <position position="16"/>
    </location>
    <ligand>
        <name>Mg(2+)</name>
        <dbReference type="ChEBI" id="CHEBI:18420"/>
    </ligand>
</feature>
<dbReference type="PANTHER" id="PTHR21087">
    <property type="entry name" value="SHIKIMATE KINASE"/>
    <property type="match status" value="1"/>
</dbReference>
<dbReference type="GO" id="GO:0000287">
    <property type="term" value="F:magnesium ion binding"/>
    <property type="evidence" value="ECO:0007669"/>
    <property type="project" value="UniProtKB-UniRule"/>
</dbReference>
<dbReference type="PRINTS" id="PR01100">
    <property type="entry name" value="SHIKIMTKNASE"/>
</dbReference>
<dbReference type="GO" id="GO:0005524">
    <property type="term" value="F:ATP binding"/>
    <property type="evidence" value="ECO:0007669"/>
    <property type="project" value="UniProtKB-UniRule"/>
</dbReference>
<dbReference type="InterPro" id="IPR027417">
    <property type="entry name" value="P-loop_NTPase"/>
</dbReference>
<comment type="function">
    <text evidence="7">Catalyzes the specific phosphorylation of the 3-hydroxyl group of shikimic acid using ATP as a cosubstrate.</text>
</comment>
<keyword evidence="6 7" id="KW-0057">Aromatic amino acid biosynthesis</keyword>
<evidence type="ECO:0000256" key="2">
    <source>
        <dbReference type="ARBA" id="ARBA00022679"/>
    </source>
</evidence>
<dbReference type="RefSeq" id="WP_188440933.1">
    <property type="nucleotide sequence ID" value="NZ_BMGK01000005.1"/>
</dbReference>
<keyword evidence="9" id="KW-1185">Reference proteome</keyword>
<dbReference type="AlphaFoldDB" id="A0A8J2Y848"/>
<comment type="catalytic activity">
    <reaction evidence="7">
        <text>shikimate + ATP = 3-phosphoshikimate + ADP + H(+)</text>
        <dbReference type="Rhea" id="RHEA:13121"/>
        <dbReference type="ChEBI" id="CHEBI:15378"/>
        <dbReference type="ChEBI" id="CHEBI:30616"/>
        <dbReference type="ChEBI" id="CHEBI:36208"/>
        <dbReference type="ChEBI" id="CHEBI:145989"/>
        <dbReference type="ChEBI" id="CHEBI:456216"/>
        <dbReference type="EC" id="2.7.1.71"/>
    </reaction>
</comment>